<keyword evidence="4 6" id="KW-0472">Membrane</keyword>
<proteinExistence type="inferred from homology"/>
<feature type="transmembrane region" description="Helical" evidence="6">
    <location>
        <begin position="135"/>
        <end position="163"/>
    </location>
</feature>
<gene>
    <name evidence="7" type="primary">SMF1_0</name>
    <name evidence="7" type="ORF">Cantr_02839</name>
</gene>
<evidence type="ECO:0000256" key="3">
    <source>
        <dbReference type="ARBA" id="ARBA00022989"/>
    </source>
</evidence>
<dbReference type="Pfam" id="PF01566">
    <property type="entry name" value="Nramp"/>
    <property type="match status" value="2"/>
</dbReference>
<evidence type="ECO:0000256" key="6">
    <source>
        <dbReference type="SAM" id="Phobius"/>
    </source>
</evidence>
<dbReference type="Proteomes" id="UP000253472">
    <property type="component" value="Unassembled WGS sequence"/>
</dbReference>
<dbReference type="NCBIfam" id="NF037982">
    <property type="entry name" value="Nramp_1"/>
    <property type="match status" value="1"/>
</dbReference>
<evidence type="ECO:0000313" key="8">
    <source>
        <dbReference type="Proteomes" id="UP000253472"/>
    </source>
</evidence>
<dbReference type="GO" id="GO:0015086">
    <property type="term" value="F:cadmium ion transmembrane transporter activity"/>
    <property type="evidence" value="ECO:0007669"/>
    <property type="project" value="TreeGrafter"/>
</dbReference>
<dbReference type="HAMAP" id="MF_00221">
    <property type="entry name" value="NRAMP"/>
    <property type="match status" value="1"/>
</dbReference>
<feature type="transmembrane region" description="Helical" evidence="6">
    <location>
        <begin position="479"/>
        <end position="502"/>
    </location>
</feature>
<feature type="transmembrane region" description="Helical" evidence="6">
    <location>
        <begin position="409"/>
        <end position="434"/>
    </location>
</feature>
<feature type="transmembrane region" description="Helical" evidence="6">
    <location>
        <begin position="201"/>
        <end position="226"/>
    </location>
</feature>
<evidence type="ECO:0000256" key="1">
    <source>
        <dbReference type="ARBA" id="ARBA00004141"/>
    </source>
</evidence>
<protein>
    <submittedName>
        <fullName evidence="7">Manganese transporter SMF1</fullName>
    </submittedName>
</protein>
<dbReference type="PANTHER" id="PTHR11706">
    <property type="entry name" value="SOLUTE CARRIER PROTEIN FAMILY 11 MEMBER"/>
    <property type="match status" value="1"/>
</dbReference>
<dbReference type="PRINTS" id="PR00447">
    <property type="entry name" value="NATRESASSCMP"/>
</dbReference>
<sequence>MDTASVGSTESRQVRPRHVTQATVRSVDSDSSRSTTGSNNAPAQSKFNFVMNRSKSILKKYGSFMGPGMLISVAYMDPGNYATGITAGASNKYSLLFIVFLSNVIAIFLQSLCIKLGSVTGYDLARSCREFLPTYLNWVLWFLAECAIIATDVAEVIGSAIALNILLKIPLPAGVVITIVDVIFVMMAYRAETSSLKFVKIFEYAIAALVMVVVVCFAVELSQITATAREVFRGFVPSKEMFQGNGMTIATSIIGSTVMIHSLFLGSGLVQPRLREYDVKHGYVKLDEILEKEPESSSSSSSPAGIVEETSTNPAVPTSTEKNEKANTHVNVSTYEQEAAYFYTQYKPSYQAINYCFKYSIAELAITLFTLALFVNAAILIVAGATLYGTEAAIDADLYTIHDLLSRSLAPAVGTIFMVALLASGQSAGIVCTIAGQIVSEGHINWTLRPWLRRLVTRGISIVPCLFISVFIGRNGLGIALNISQVIISILLPPLTAPLIYFTCSKKFMKVELGEEDAVKGEVEVDEATGKRYRVMTNNWVTTIIAVVIWIFVSVLNIYAIYQMAKDGVSG</sequence>
<accession>A0A367YM29</accession>
<dbReference type="GO" id="GO:0034755">
    <property type="term" value="P:iron ion transmembrane transport"/>
    <property type="evidence" value="ECO:0007669"/>
    <property type="project" value="TreeGrafter"/>
</dbReference>
<dbReference type="GO" id="GO:0005384">
    <property type="term" value="F:manganese ion transmembrane transporter activity"/>
    <property type="evidence" value="ECO:0007669"/>
    <property type="project" value="TreeGrafter"/>
</dbReference>
<feature type="transmembrane region" description="Helical" evidence="6">
    <location>
        <begin position="540"/>
        <end position="562"/>
    </location>
</feature>
<keyword evidence="8" id="KW-1185">Reference proteome</keyword>
<dbReference type="OrthoDB" id="409173at2759"/>
<feature type="transmembrane region" description="Helical" evidence="6">
    <location>
        <begin position="169"/>
        <end position="189"/>
    </location>
</feature>
<evidence type="ECO:0000256" key="4">
    <source>
        <dbReference type="ARBA" id="ARBA00023136"/>
    </source>
</evidence>
<evidence type="ECO:0000313" key="7">
    <source>
        <dbReference type="EMBL" id="RCK66878.1"/>
    </source>
</evidence>
<feature type="region of interest" description="Disordered" evidence="5">
    <location>
        <begin position="1"/>
        <end position="41"/>
    </location>
</feature>
<dbReference type="GO" id="GO:0005886">
    <property type="term" value="C:plasma membrane"/>
    <property type="evidence" value="ECO:0007669"/>
    <property type="project" value="TreeGrafter"/>
</dbReference>
<dbReference type="InterPro" id="IPR001046">
    <property type="entry name" value="NRAMP_fam"/>
</dbReference>
<feature type="transmembrane region" description="Helical" evidence="6">
    <location>
        <begin position="364"/>
        <end position="389"/>
    </location>
</feature>
<comment type="caution">
    <text evidence="7">The sequence shown here is derived from an EMBL/GenBank/DDBJ whole genome shotgun (WGS) entry which is preliminary data.</text>
</comment>
<feature type="compositionally biased region" description="Polar residues" evidence="5">
    <location>
        <begin position="309"/>
        <end position="320"/>
    </location>
</feature>
<comment type="subcellular location">
    <subcellularLocation>
        <location evidence="1">Membrane</location>
        <topology evidence="1">Multi-pass membrane protein</topology>
    </subcellularLocation>
</comment>
<name>A0A367YM29_9ASCO</name>
<dbReference type="STRING" id="5486.A0A367YM29"/>
<reference evidence="7 8" key="1">
    <citation type="submission" date="2018-06" db="EMBL/GenBank/DDBJ databases">
        <title>Whole genome sequencing of Candida tropicalis (genome annotated by CSBL at Korea University).</title>
        <authorList>
            <person name="Ahn J."/>
        </authorList>
    </citation>
    <scope>NUCLEOTIDE SEQUENCE [LARGE SCALE GENOMIC DNA]</scope>
    <source>
        <strain evidence="7 8">ATCC 20962</strain>
    </source>
</reference>
<keyword evidence="3 6" id="KW-1133">Transmembrane helix</keyword>
<feature type="region of interest" description="Disordered" evidence="5">
    <location>
        <begin position="294"/>
        <end position="328"/>
    </location>
</feature>
<feature type="compositionally biased region" description="Polar residues" evidence="5">
    <location>
        <begin position="1"/>
        <end position="11"/>
    </location>
</feature>
<feature type="transmembrane region" description="Helical" evidence="6">
    <location>
        <begin position="57"/>
        <end position="75"/>
    </location>
</feature>
<evidence type="ECO:0000256" key="5">
    <source>
        <dbReference type="SAM" id="MobiDB-lite"/>
    </source>
</evidence>
<dbReference type="EMBL" id="QLNQ01000001">
    <property type="protein sequence ID" value="RCK66878.1"/>
    <property type="molecule type" value="Genomic_DNA"/>
</dbReference>
<dbReference type="PANTHER" id="PTHR11706:SF101">
    <property type="entry name" value="MANGANESE TRANSPORTER SMF1"/>
    <property type="match status" value="1"/>
</dbReference>
<keyword evidence="2 6" id="KW-0812">Transmembrane</keyword>
<feature type="transmembrane region" description="Helical" evidence="6">
    <location>
        <begin position="455"/>
        <end position="473"/>
    </location>
</feature>
<dbReference type="NCBIfam" id="TIGR01197">
    <property type="entry name" value="nramp"/>
    <property type="match status" value="1"/>
</dbReference>
<dbReference type="AlphaFoldDB" id="A0A367YM29"/>
<organism evidence="7 8">
    <name type="scientific">Candida viswanathii</name>
    <dbReference type="NCBI Taxonomy" id="5486"/>
    <lineage>
        <taxon>Eukaryota</taxon>
        <taxon>Fungi</taxon>
        <taxon>Dikarya</taxon>
        <taxon>Ascomycota</taxon>
        <taxon>Saccharomycotina</taxon>
        <taxon>Pichiomycetes</taxon>
        <taxon>Debaryomycetaceae</taxon>
        <taxon>Candida/Lodderomyces clade</taxon>
        <taxon>Candida</taxon>
    </lineage>
</organism>
<feature type="transmembrane region" description="Helical" evidence="6">
    <location>
        <begin position="95"/>
        <end position="114"/>
    </location>
</feature>
<feature type="transmembrane region" description="Helical" evidence="6">
    <location>
        <begin position="246"/>
        <end position="270"/>
    </location>
</feature>
<evidence type="ECO:0000256" key="2">
    <source>
        <dbReference type="ARBA" id="ARBA00022692"/>
    </source>
</evidence>
<dbReference type="GO" id="GO:0030026">
    <property type="term" value="P:intracellular manganese ion homeostasis"/>
    <property type="evidence" value="ECO:0007669"/>
    <property type="project" value="TreeGrafter"/>
</dbReference>